<evidence type="ECO:0000256" key="2">
    <source>
        <dbReference type="ARBA" id="ARBA00022581"/>
    </source>
</evidence>
<keyword evidence="2" id="KW-0945">Host-virus interaction</keyword>
<keyword evidence="5" id="KW-1175">Viral attachment to host cell pilus</keyword>
<gene>
    <name evidence="8" type="ORF">H4Bulk46826_000003</name>
</gene>
<keyword evidence="6" id="KW-1160">Virus entry into host cell</keyword>
<keyword evidence="3" id="KW-1161">Viral attachment to host cell</keyword>
<comment type="similarity">
    <text evidence="7">Belongs to the Leviviricetes maturation protein family.</text>
</comment>
<proteinExistence type="inferred from homology"/>
<comment type="subcellular location">
    <subcellularLocation>
        <location evidence="1">Virion</location>
    </subcellularLocation>
</comment>
<evidence type="ECO:0000256" key="5">
    <source>
        <dbReference type="ARBA" id="ARBA00023104"/>
    </source>
</evidence>
<dbReference type="GO" id="GO:0044423">
    <property type="term" value="C:virion component"/>
    <property type="evidence" value="ECO:0007669"/>
    <property type="project" value="UniProtKB-KW"/>
</dbReference>
<evidence type="ECO:0000256" key="4">
    <source>
        <dbReference type="ARBA" id="ARBA00022844"/>
    </source>
</evidence>
<dbReference type="GO" id="GO:0039666">
    <property type="term" value="P:virion attachment to host cell pilus"/>
    <property type="evidence" value="ECO:0007669"/>
    <property type="project" value="UniProtKB-KW"/>
</dbReference>
<evidence type="ECO:0008006" key="9">
    <source>
        <dbReference type="Google" id="ProtNLM"/>
    </source>
</evidence>
<dbReference type="Pfam" id="PF03863">
    <property type="entry name" value="Phage_mat-A"/>
    <property type="match status" value="1"/>
</dbReference>
<dbReference type="InterPro" id="IPR005563">
    <property type="entry name" value="A_protein"/>
</dbReference>
<sequence length="382" mass="43596">MIAKNLTWQARYTRDFSPQGGGLSFQTVFDEAFALNASAIVPGDRIHPNPWNYTRRSFREWSTRRSGGEVRSWDFPFGVRRDLWIDTGTMPNCFGYRQPEWDNRDAAYNGALSKLNDKVRGNLDLGVSLAEAGQTKRMIKSLDKVVKFAKIQRFGVGLSDLSRSLANGWLEWQYGWRPLLSDVYGALDEGQNIIMKQLKHFKARETFQTDRSYANTVTIDSVDGFTSTGRVNGKQSCTISLMLEIPDERFDLARWTSLNPVSLAWELIPYSFVVDWFVDVGGMMRNLETALAYGSRFRSGYVSEINVWNSEERIDSQVVTNPFGVNGQQVQIKRLDAKLEWTEFRRSILGSYPFPRLPSFKADLGSSRLFSAAALLRQLLKR</sequence>
<keyword evidence="4" id="KW-0946">Virion</keyword>
<name>A0A514CZG1_9VIRU</name>
<reference evidence="8" key="1">
    <citation type="submission" date="2019-05" db="EMBL/GenBank/DDBJ databases">
        <title>Metatranscriptomic reconstruction reveals RNA viruses with the potential to shape carbon cycling in soil.</title>
        <authorList>
            <person name="Starr E.P."/>
            <person name="Nuccio E."/>
            <person name="Pett-Ridge J."/>
            <person name="Banfield J.F."/>
            <person name="Firestone M.K."/>
        </authorList>
    </citation>
    <scope>NUCLEOTIDE SEQUENCE</scope>
    <source>
        <strain evidence="8">H4_Bulk_46_scaffold_826</strain>
    </source>
</reference>
<accession>A0A514CZG1</accession>
<evidence type="ECO:0000256" key="1">
    <source>
        <dbReference type="ARBA" id="ARBA00004328"/>
    </source>
</evidence>
<dbReference type="EMBL" id="MN032898">
    <property type="protein sequence ID" value="QDH86744.1"/>
    <property type="molecule type" value="Genomic_RNA"/>
</dbReference>
<evidence type="ECO:0000256" key="6">
    <source>
        <dbReference type="ARBA" id="ARBA00023296"/>
    </source>
</evidence>
<evidence type="ECO:0000256" key="3">
    <source>
        <dbReference type="ARBA" id="ARBA00022804"/>
    </source>
</evidence>
<organism evidence="8">
    <name type="scientific">Leviviridae sp</name>
    <dbReference type="NCBI Taxonomy" id="2027243"/>
    <lineage>
        <taxon>Viruses</taxon>
        <taxon>Riboviria</taxon>
        <taxon>Orthornavirae</taxon>
        <taxon>Lenarviricota</taxon>
        <taxon>Leviviricetes</taxon>
        <taxon>Norzivirales</taxon>
        <taxon>Fiersviridae</taxon>
    </lineage>
</organism>
<evidence type="ECO:0000313" key="8">
    <source>
        <dbReference type="EMBL" id="QDH86744.1"/>
    </source>
</evidence>
<protein>
    <recommendedName>
        <fullName evidence="9">Maturation protein</fullName>
    </recommendedName>
</protein>
<evidence type="ECO:0000256" key="7">
    <source>
        <dbReference type="ARBA" id="ARBA00035110"/>
    </source>
</evidence>